<keyword evidence="5" id="KW-0479">Metal-binding</keyword>
<keyword evidence="7 10" id="KW-0067">ATP-binding</keyword>
<keyword evidence="13" id="KW-1185">Reference proteome</keyword>
<dbReference type="InterPro" id="IPR018109">
    <property type="entry name" value="Folylpolyglutamate_synth_CS"/>
</dbReference>
<evidence type="ECO:0000313" key="12">
    <source>
        <dbReference type="EMBL" id="MBK1697231.1"/>
    </source>
</evidence>
<name>A0A934QHP5_9PROT</name>
<dbReference type="PANTHER" id="PTHR11136">
    <property type="entry name" value="FOLYLPOLYGLUTAMATE SYNTHASE-RELATED"/>
    <property type="match status" value="1"/>
</dbReference>
<protein>
    <recommendedName>
        <fullName evidence="3">tetrahydrofolate synthase</fullName>
        <ecNumber evidence="3">6.3.2.17</ecNumber>
    </recommendedName>
</protein>
<feature type="domain" description="Mur ligase central" evidence="11">
    <location>
        <begin position="51"/>
        <end position="270"/>
    </location>
</feature>
<accession>A0A934QHP5</accession>
<sequence length="442" mass="46833">MTSPDAYASDRVLARLMRLHPKVIDLSLDRVWRLLEALGHPERDLPPAVHVAGTNGKGSTLAFLRAMLEAQGYRVHVYTSPHLVRFHERIRLAGDLISEDRLIALLEEAERANGEDPITYFEITTCAAFLAFARTPADVLLLETGLGGRLDATNVLTHPALTGITPIGLDHMQFLGDSLEAIASEKAGILKPDTPAVIAPQKPAAAQVLHDTATQIGAPMHAHGTDWTYTTHRGGQGFRYEGGALTGDWPAPGLLGPYQIANAAMALACAEQLAGFRVDAEAARTGLAKAHWPGRMQRLDGGALARRLPAGWELWLDGGHNADAGQVLAAAIDAWQADPDTERPLHVIFGMLNSKQPVAFLEPLVARAHSLSAVAIPGEEASHTAAESAAFARQAGARKVTEASDVPAALDALAANTDGSPARVLICGSLYLAGKVLALDGT</sequence>
<evidence type="ECO:0000256" key="7">
    <source>
        <dbReference type="ARBA" id="ARBA00022840"/>
    </source>
</evidence>
<comment type="similarity">
    <text evidence="2 10">Belongs to the folylpolyglutamate synthase family.</text>
</comment>
<dbReference type="GO" id="GO:0004326">
    <property type="term" value="F:tetrahydrofolylpolyglutamate synthase activity"/>
    <property type="evidence" value="ECO:0007669"/>
    <property type="project" value="UniProtKB-EC"/>
</dbReference>
<dbReference type="InterPro" id="IPR036615">
    <property type="entry name" value="Mur_ligase_C_dom_sf"/>
</dbReference>
<dbReference type="Gene3D" id="3.40.1190.10">
    <property type="entry name" value="Mur-like, catalytic domain"/>
    <property type="match status" value="1"/>
</dbReference>
<gene>
    <name evidence="12" type="ORF">CKO21_08215</name>
</gene>
<proteinExistence type="inferred from homology"/>
<comment type="cofactor">
    <cofactor evidence="1">
        <name>Mg(2+)</name>
        <dbReference type="ChEBI" id="CHEBI:18420"/>
    </cofactor>
</comment>
<dbReference type="GO" id="GO:0008841">
    <property type="term" value="F:dihydrofolate synthase activity"/>
    <property type="evidence" value="ECO:0007669"/>
    <property type="project" value="TreeGrafter"/>
</dbReference>
<dbReference type="AlphaFoldDB" id="A0A934QHP5"/>
<reference evidence="12" key="2">
    <citation type="journal article" date="2020" name="Microorganisms">
        <title>Osmotic Adaptation and Compatible Solute Biosynthesis of Phototrophic Bacteria as Revealed from Genome Analyses.</title>
        <authorList>
            <person name="Imhoff J.F."/>
            <person name="Rahn T."/>
            <person name="Kunzel S."/>
            <person name="Keller A."/>
            <person name="Neulinger S.C."/>
        </authorList>
    </citation>
    <scope>NUCLEOTIDE SEQUENCE</scope>
    <source>
        <strain evidence="12">DSM 9154</strain>
    </source>
</reference>
<evidence type="ECO:0000256" key="3">
    <source>
        <dbReference type="ARBA" id="ARBA00013025"/>
    </source>
</evidence>
<evidence type="ECO:0000256" key="5">
    <source>
        <dbReference type="ARBA" id="ARBA00022723"/>
    </source>
</evidence>
<evidence type="ECO:0000256" key="4">
    <source>
        <dbReference type="ARBA" id="ARBA00022598"/>
    </source>
</evidence>
<organism evidence="12 13">
    <name type="scientific">Rhodovibrio salinarum</name>
    <dbReference type="NCBI Taxonomy" id="1087"/>
    <lineage>
        <taxon>Bacteria</taxon>
        <taxon>Pseudomonadati</taxon>
        <taxon>Pseudomonadota</taxon>
        <taxon>Alphaproteobacteria</taxon>
        <taxon>Rhodospirillales</taxon>
        <taxon>Rhodovibrionaceae</taxon>
        <taxon>Rhodovibrio</taxon>
    </lineage>
</organism>
<dbReference type="SUPFAM" id="SSF53244">
    <property type="entry name" value="MurD-like peptide ligases, peptide-binding domain"/>
    <property type="match status" value="1"/>
</dbReference>
<keyword evidence="8" id="KW-0460">Magnesium</keyword>
<dbReference type="Gene3D" id="3.90.190.20">
    <property type="entry name" value="Mur ligase, C-terminal domain"/>
    <property type="match status" value="1"/>
</dbReference>
<dbReference type="FunFam" id="3.40.1190.10:FF:000011">
    <property type="entry name" value="Folylpolyglutamate synthase/dihydrofolate synthase"/>
    <property type="match status" value="1"/>
</dbReference>
<dbReference type="GO" id="GO:0046872">
    <property type="term" value="F:metal ion binding"/>
    <property type="evidence" value="ECO:0007669"/>
    <property type="project" value="UniProtKB-KW"/>
</dbReference>
<dbReference type="NCBIfam" id="TIGR01499">
    <property type="entry name" value="folC"/>
    <property type="match status" value="1"/>
</dbReference>
<evidence type="ECO:0000256" key="8">
    <source>
        <dbReference type="ARBA" id="ARBA00022842"/>
    </source>
</evidence>
<evidence type="ECO:0000256" key="2">
    <source>
        <dbReference type="ARBA" id="ARBA00008276"/>
    </source>
</evidence>
<dbReference type="InterPro" id="IPR013221">
    <property type="entry name" value="Mur_ligase_cen"/>
</dbReference>
<keyword evidence="4 10" id="KW-0436">Ligase</keyword>
<dbReference type="EMBL" id="NRRE01000022">
    <property type="protein sequence ID" value="MBK1697231.1"/>
    <property type="molecule type" value="Genomic_DNA"/>
</dbReference>
<evidence type="ECO:0000256" key="10">
    <source>
        <dbReference type="PIRNR" id="PIRNR001563"/>
    </source>
</evidence>
<evidence type="ECO:0000256" key="6">
    <source>
        <dbReference type="ARBA" id="ARBA00022741"/>
    </source>
</evidence>
<dbReference type="PROSITE" id="PS01012">
    <property type="entry name" value="FOLYLPOLYGLU_SYNT_2"/>
    <property type="match status" value="1"/>
</dbReference>
<dbReference type="RefSeq" id="WP_027288256.1">
    <property type="nucleotide sequence ID" value="NZ_NRRE01000022.1"/>
</dbReference>
<evidence type="ECO:0000256" key="1">
    <source>
        <dbReference type="ARBA" id="ARBA00001946"/>
    </source>
</evidence>
<dbReference type="Pfam" id="PF08245">
    <property type="entry name" value="Mur_ligase_M"/>
    <property type="match status" value="1"/>
</dbReference>
<dbReference type="PIRSF" id="PIRSF001563">
    <property type="entry name" value="Folylpolyglu_synth"/>
    <property type="match status" value="1"/>
</dbReference>
<reference evidence="12" key="1">
    <citation type="submission" date="2017-08" db="EMBL/GenBank/DDBJ databases">
        <authorList>
            <person name="Imhoff J.F."/>
            <person name="Rahn T."/>
            <person name="Kuenzel S."/>
            <person name="Neulinger S.C."/>
        </authorList>
    </citation>
    <scope>NUCLEOTIDE SEQUENCE</scope>
    <source>
        <strain evidence="12">DSM 9154</strain>
    </source>
</reference>
<dbReference type="InterPro" id="IPR036565">
    <property type="entry name" value="Mur-like_cat_sf"/>
</dbReference>
<keyword evidence="6 10" id="KW-0547">Nucleotide-binding</keyword>
<evidence type="ECO:0000256" key="9">
    <source>
        <dbReference type="ARBA" id="ARBA00047493"/>
    </source>
</evidence>
<dbReference type="GO" id="GO:0005737">
    <property type="term" value="C:cytoplasm"/>
    <property type="evidence" value="ECO:0007669"/>
    <property type="project" value="TreeGrafter"/>
</dbReference>
<dbReference type="EC" id="6.3.2.17" evidence="3"/>
<comment type="caution">
    <text evidence="12">The sequence shown here is derived from an EMBL/GenBank/DDBJ whole genome shotgun (WGS) entry which is preliminary data.</text>
</comment>
<evidence type="ECO:0000259" key="11">
    <source>
        <dbReference type="Pfam" id="PF08245"/>
    </source>
</evidence>
<comment type="catalytic activity">
    <reaction evidence="9">
        <text>(6S)-5,6,7,8-tetrahydrofolyl-(gamma-L-Glu)(n) + L-glutamate + ATP = (6S)-5,6,7,8-tetrahydrofolyl-(gamma-L-Glu)(n+1) + ADP + phosphate + H(+)</text>
        <dbReference type="Rhea" id="RHEA:10580"/>
        <dbReference type="Rhea" id="RHEA-COMP:14738"/>
        <dbReference type="Rhea" id="RHEA-COMP:14740"/>
        <dbReference type="ChEBI" id="CHEBI:15378"/>
        <dbReference type="ChEBI" id="CHEBI:29985"/>
        <dbReference type="ChEBI" id="CHEBI:30616"/>
        <dbReference type="ChEBI" id="CHEBI:43474"/>
        <dbReference type="ChEBI" id="CHEBI:141005"/>
        <dbReference type="ChEBI" id="CHEBI:456216"/>
        <dbReference type="EC" id="6.3.2.17"/>
    </reaction>
</comment>
<dbReference type="SUPFAM" id="SSF53623">
    <property type="entry name" value="MurD-like peptide ligases, catalytic domain"/>
    <property type="match status" value="1"/>
</dbReference>
<dbReference type="PANTHER" id="PTHR11136:SF0">
    <property type="entry name" value="DIHYDROFOLATE SYNTHETASE-RELATED"/>
    <property type="match status" value="1"/>
</dbReference>
<dbReference type="GO" id="GO:0005524">
    <property type="term" value="F:ATP binding"/>
    <property type="evidence" value="ECO:0007669"/>
    <property type="project" value="UniProtKB-KW"/>
</dbReference>
<dbReference type="InterPro" id="IPR001645">
    <property type="entry name" value="Folylpolyglutamate_synth"/>
</dbReference>
<evidence type="ECO:0000313" key="13">
    <source>
        <dbReference type="Proteomes" id="UP000778970"/>
    </source>
</evidence>
<dbReference type="Proteomes" id="UP000778970">
    <property type="component" value="Unassembled WGS sequence"/>
</dbReference>